<protein>
    <submittedName>
        <fullName evidence="2">Uncharacterized protein</fullName>
    </submittedName>
</protein>
<feature type="compositionally biased region" description="Polar residues" evidence="1">
    <location>
        <begin position="314"/>
        <end position="330"/>
    </location>
</feature>
<accession>A0AAV9JW15</accession>
<dbReference type="Proteomes" id="UP001324427">
    <property type="component" value="Unassembled WGS sequence"/>
</dbReference>
<sequence length="683" mass="76266">MLPPLSKEKIAPYDYQLLAGDQEKRSVPKAGFDHLFPPPAKRAKTAQDGDEVQRWIDHALKTRDELARERIALQKAVAEHKDCEKTIKELETAASRKDGKLESQRIAKQQADASLAECRQTIKQLENAASQASQQITDLQGQCNTYQQNVTDAANENNVNKQNGNGEQQLRQQLVSVNAKLQNTEQALASHCTPDATAEMQYNELREELSSSTSRNASLLAENERLQRAEQERDHSMQTLREKMDHQEEKMWEQEKKIREERKNMKEMQEQILRFQAESVLPRPDIEPDTSARLPAGLPTPPKESSAADLPTPSIEQQFESPTPAQQSGSVPEAFGTPVPGPTKKKPEHKNIRNIGGNDASSRRDRPGNNKVGALTKASGIGKSVPKPTHSGSAKSKRNSIDENLKKMGSLHQMVDEAAAKSPEPEDSVDEDEADAMDMSVYGTAKYLWDTAQYTQITRKNMHGGSNSSDDGSITIWFQKRDNGRVVRAKVTIMDLTPGHRKRFLPDPGNDLDDQQKEDYKVMCILAQFPEVQMEAARSIMRNMPQEASAFRRRMIQKYGTCSNPEEKVRHSREWAKAANILSKSEAFGNSCVAWLAKEPTTVEGAGPWPAQFTDPRIKYETSLQPELDIPEADKDYSNPLDDAATNGLSKGLDDQGSIDEMQGMTDRMDRRVDLVDHGGKSA</sequence>
<evidence type="ECO:0000313" key="2">
    <source>
        <dbReference type="EMBL" id="KAK4549801.1"/>
    </source>
</evidence>
<proteinExistence type="predicted"/>
<gene>
    <name evidence="2" type="ORF">LTR36_005102</name>
</gene>
<name>A0AAV9JW15_9PEZI</name>
<feature type="region of interest" description="Disordered" evidence="1">
    <location>
        <begin position="631"/>
        <end position="668"/>
    </location>
</feature>
<keyword evidence="3" id="KW-1185">Reference proteome</keyword>
<evidence type="ECO:0000313" key="3">
    <source>
        <dbReference type="Proteomes" id="UP001324427"/>
    </source>
</evidence>
<evidence type="ECO:0000256" key="1">
    <source>
        <dbReference type="SAM" id="MobiDB-lite"/>
    </source>
</evidence>
<organism evidence="2 3">
    <name type="scientific">Oleoguttula mirabilis</name>
    <dbReference type="NCBI Taxonomy" id="1507867"/>
    <lineage>
        <taxon>Eukaryota</taxon>
        <taxon>Fungi</taxon>
        <taxon>Dikarya</taxon>
        <taxon>Ascomycota</taxon>
        <taxon>Pezizomycotina</taxon>
        <taxon>Dothideomycetes</taxon>
        <taxon>Dothideomycetidae</taxon>
        <taxon>Mycosphaerellales</taxon>
        <taxon>Teratosphaeriaceae</taxon>
        <taxon>Oleoguttula</taxon>
    </lineage>
</organism>
<dbReference type="AlphaFoldDB" id="A0AAV9JW15"/>
<comment type="caution">
    <text evidence="2">The sequence shown here is derived from an EMBL/GenBank/DDBJ whole genome shotgun (WGS) entry which is preliminary data.</text>
</comment>
<reference evidence="2 3" key="1">
    <citation type="submission" date="2021-11" db="EMBL/GenBank/DDBJ databases">
        <title>Black yeast isolated from Biological Soil Crust.</title>
        <authorList>
            <person name="Kurbessoian T."/>
        </authorList>
    </citation>
    <scope>NUCLEOTIDE SEQUENCE [LARGE SCALE GENOMIC DNA]</scope>
    <source>
        <strain evidence="2 3">CCFEE 5522</strain>
    </source>
</reference>
<feature type="region of interest" description="Disordered" evidence="1">
    <location>
        <begin position="28"/>
        <end position="49"/>
    </location>
</feature>
<dbReference type="EMBL" id="JAVFHQ010000003">
    <property type="protein sequence ID" value="KAK4549801.1"/>
    <property type="molecule type" value="Genomic_DNA"/>
</dbReference>
<feature type="region of interest" description="Disordered" evidence="1">
    <location>
        <begin position="275"/>
        <end position="400"/>
    </location>
</feature>